<organism evidence="1 2">
    <name type="scientific">Anaerotruncus colihominis</name>
    <dbReference type="NCBI Taxonomy" id="169435"/>
    <lineage>
        <taxon>Bacteria</taxon>
        <taxon>Bacillati</taxon>
        <taxon>Bacillota</taxon>
        <taxon>Clostridia</taxon>
        <taxon>Eubacteriales</taxon>
        <taxon>Oscillospiraceae</taxon>
        <taxon>Anaerotruncus</taxon>
    </lineage>
</organism>
<accession>A0A1Y4MRI4</accession>
<dbReference type="AlphaFoldDB" id="A0A1Y4MRI4"/>
<reference evidence="2" key="1">
    <citation type="submission" date="2017-04" db="EMBL/GenBank/DDBJ databases">
        <title>Function of individual gut microbiota members based on whole genome sequencing of pure cultures obtained from chicken caecum.</title>
        <authorList>
            <person name="Medvecky M."/>
            <person name="Cejkova D."/>
            <person name="Polansky O."/>
            <person name="Karasova D."/>
            <person name="Kubasova T."/>
            <person name="Cizek A."/>
            <person name="Rychlik I."/>
        </authorList>
    </citation>
    <scope>NUCLEOTIDE SEQUENCE [LARGE SCALE GENOMIC DNA]</scope>
    <source>
        <strain evidence="2">An175</strain>
    </source>
</reference>
<gene>
    <name evidence="1" type="ORF">B5F11_00075</name>
</gene>
<dbReference type="Proteomes" id="UP000196386">
    <property type="component" value="Unassembled WGS sequence"/>
</dbReference>
<name>A0A1Y4MRI4_9FIRM</name>
<comment type="caution">
    <text evidence="1">The sequence shown here is derived from an EMBL/GenBank/DDBJ whole genome shotgun (WGS) entry which is preliminary data.</text>
</comment>
<evidence type="ECO:0000313" key="2">
    <source>
        <dbReference type="Proteomes" id="UP000196386"/>
    </source>
</evidence>
<dbReference type="RefSeq" id="WP_087298835.1">
    <property type="nucleotide sequence ID" value="NZ_NFKP01000001.1"/>
</dbReference>
<sequence length="182" mass="22108">MTEKELNNEYFEWMCQLVCNERYSRGLSYKKLLRHLHNIDFQYVIPMDGNRAEDGIDLRYRFGYEKSYERPMIASFLDNRPCSVLEMLIALAFRCEENIMNNPDVGNRMGQWFWNMIVNLGLGSMSDSRFDPRYTDYVIFRFMYRKYKRDGEGGLFTIEHCKYDMRSVEIWYQMNWYLDSIL</sequence>
<proteinExistence type="predicted"/>
<dbReference type="EMBL" id="NFKP01000001">
    <property type="protein sequence ID" value="OUP71325.1"/>
    <property type="molecule type" value="Genomic_DNA"/>
</dbReference>
<evidence type="ECO:0000313" key="1">
    <source>
        <dbReference type="EMBL" id="OUP71325.1"/>
    </source>
</evidence>
<protein>
    <submittedName>
        <fullName evidence="1">Uncharacterized protein</fullName>
    </submittedName>
</protein>